<evidence type="ECO:0008006" key="4">
    <source>
        <dbReference type="Google" id="ProtNLM"/>
    </source>
</evidence>
<evidence type="ECO:0000256" key="1">
    <source>
        <dbReference type="SAM" id="Coils"/>
    </source>
</evidence>
<gene>
    <name evidence="2" type="ORF">CVT25_007973</name>
</gene>
<dbReference type="OrthoDB" id="2505969at2759"/>
<dbReference type="PANTHER" id="PTHR33096">
    <property type="entry name" value="CXC2 DOMAIN-CONTAINING PROTEIN"/>
    <property type="match status" value="1"/>
</dbReference>
<reference evidence="2 3" key="1">
    <citation type="journal article" date="2018" name="Evol. Lett.">
        <title>Horizontal gene cluster transfer increased hallucinogenic mushroom diversity.</title>
        <authorList>
            <person name="Reynolds H.T."/>
            <person name="Vijayakumar V."/>
            <person name="Gluck-Thaler E."/>
            <person name="Korotkin H.B."/>
            <person name="Matheny P.B."/>
            <person name="Slot J.C."/>
        </authorList>
    </citation>
    <scope>NUCLEOTIDE SEQUENCE [LARGE SCALE GENOMIC DNA]</scope>
    <source>
        <strain evidence="2 3">2631</strain>
    </source>
</reference>
<dbReference type="InterPro" id="IPR040521">
    <property type="entry name" value="KDZ"/>
</dbReference>
<name>A0A409XN22_PSICY</name>
<dbReference type="Pfam" id="PF18758">
    <property type="entry name" value="KDZ"/>
    <property type="match status" value="1"/>
</dbReference>
<evidence type="ECO:0000313" key="3">
    <source>
        <dbReference type="Proteomes" id="UP000283269"/>
    </source>
</evidence>
<dbReference type="AlphaFoldDB" id="A0A409XN22"/>
<dbReference type="PANTHER" id="PTHR33096:SF1">
    <property type="entry name" value="CXC1-LIKE CYSTEINE CLUSTER ASSOCIATED WITH KDZ TRANSPOSASES DOMAIN-CONTAINING PROTEIN"/>
    <property type="match status" value="1"/>
</dbReference>
<comment type="caution">
    <text evidence="2">The sequence shown here is derived from an EMBL/GenBank/DDBJ whole genome shotgun (WGS) entry which is preliminary data.</text>
</comment>
<dbReference type="Proteomes" id="UP000283269">
    <property type="component" value="Unassembled WGS sequence"/>
</dbReference>
<accession>A0A409XN22</accession>
<organism evidence="2 3">
    <name type="scientific">Psilocybe cyanescens</name>
    <dbReference type="NCBI Taxonomy" id="93625"/>
    <lineage>
        <taxon>Eukaryota</taxon>
        <taxon>Fungi</taxon>
        <taxon>Dikarya</taxon>
        <taxon>Basidiomycota</taxon>
        <taxon>Agaricomycotina</taxon>
        <taxon>Agaricomycetes</taxon>
        <taxon>Agaricomycetidae</taxon>
        <taxon>Agaricales</taxon>
        <taxon>Agaricineae</taxon>
        <taxon>Strophariaceae</taxon>
        <taxon>Psilocybe</taxon>
    </lineage>
</organism>
<dbReference type="EMBL" id="NHYD01001086">
    <property type="protein sequence ID" value="PPQ92117.1"/>
    <property type="molecule type" value="Genomic_DNA"/>
</dbReference>
<sequence>MSSKRHCLSSGVTIVCGTSFGIQQQLEGTQKHVRLNKSAKELAAEKAQYQVQLAKCEDLICTTENDIDMANEWIDEEDAAFSRPPPGDEGFFSSHAGGEVQLQDVFLDTLAKQCKMQGSSDMQGSSRTSGAGLEILAVPPCQSISPISIVRGPEDGNQVPWSIEIISLEGHSKSAAVTLVESGVILASPEQPQLGFTIESLQFYRQLRCVFPRFSLNAFAKTLNFYHTIPHMPYLANQLSNAYDCYLQIIWAVEKLVRGELKHGDTWDTQNFCPPCLYEVEDKVPLKFRFLAAMDGNNSLKLIDSVFHAGLVCTDTCISTSECWIPPEEVDVFKDEVKKAHLYTSGNLKQAKQLTHLQAQCQKVLPQIATDLKILIVNKLPGSMFWNTMNWLNAPTHASTIRRMQIQKPARRWIFLTVCCHGHVLVIMKYPLAIVNQLFQDFGSDICLAYDIMCAFVTTLKNSNLGSKMVALNLSGIMPIRWHPVYIDGMGMEYFEECECTLACSNELASVTRLSTPYHQQQHIDKHFHFHDFDKHAASGNSIYKNYCQALERIAIDTPHLVELSTKLNVGAADYKGYLKSEREYLAGLCTEPAEEQMKAEYVELLFNLDLLRSVEYFSSIISFLTIDIQKSDAAKARFNNCNHLMIEEGYTGKQITQITTQYCTTFQCWTAKNKKVLRYEDKHNIPIQWTPTMQEYEEAFVILCEQKYCRALDNLERLVVQHLFKMKKLGMSGVGYKLCEKIGKSLKTRAGAIQSALKRYNEVAAVMVPPRTVLTWEMVIAAINLANFDLLQDTQQDIRTLEWVQPANREGMIMYFQIKQAKEELVCLNMEIQQLLTFLYDDHVNHYHAICANLNVNPPLAFEISA</sequence>
<dbReference type="InParanoid" id="A0A409XN22"/>
<evidence type="ECO:0000313" key="2">
    <source>
        <dbReference type="EMBL" id="PPQ92117.1"/>
    </source>
</evidence>
<feature type="coiled-coil region" evidence="1">
    <location>
        <begin position="32"/>
        <end position="59"/>
    </location>
</feature>
<keyword evidence="1" id="KW-0175">Coiled coil</keyword>
<protein>
    <recommendedName>
        <fullName evidence="4">CxC1-like cysteine cluster associated with KDZ transposases domain-containing protein</fullName>
    </recommendedName>
</protein>
<keyword evidence="3" id="KW-1185">Reference proteome</keyword>
<proteinExistence type="predicted"/>